<dbReference type="Pfam" id="PF00293">
    <property type="entry name" value="NUDIX"/>
    <property type="match status" value="1"/>
</dbReference>
<comment type="caution">
    <text evidence="11">The sequence shown here is derived from an EMBL/GenBank/DDBJ whole genome shotgun (WGS) entry which is preliminary data.</text>
</comment>
<name>A0ABV5ZFC6_9GAMM</name>
<reference evidence="11 12" key="1">
    <citation type="submission" date="2024-09" db="EMBL/GenBank/DDBJ databases">
        <authorList>
            <person name="Sun Q."/>
            <person name="Mori K."/>
        </authorList>
    </citation>
    <scope>NUCLEOTIDE SEQUENCE [LARGE SCALE GENOMIC DNA]</scope>
    <source>
        <strain evidence="11 12">ATCC 51285</strain>
    </source>
</reference>
<evidence type="ECO:0000256" key="9">
    <source>
        <dbReference type="ARBA" id="ARBA00023679"/>
    </source>
</evidence>
<dbReference type="Pfam" id="PF09296">
    <property type="entry name" value="NUDIX-like"/>
    <property type="match status" value="1"/>
</dbReference>
<dbReference type="PANTHER" id="PTHR42904">
    <property type="entry name" value="NUDIX HYDROLASE, NUDC SUBFAMILY"/>
    <property type="match status" value="1"/>
</dbReference>
<dbReference type="EMBL" id="JBHLZN010000007">
    <property type="protein sequence ID" value="MFB9887978.1"/>
    <property type="molecule type" value="Genomic_DNA"/>
</dbReference>
<evidence type="ECO:0000256" key="2">
    <source>
        <dbReference type="ARBA" id="ARBA00001947"/>
    </source>
</evidence>
<dbReference type="PROSITE" id="PS00893">
    <property type="entry name" value="NUDIX_BOX"/>
    <property type="match status" value="1"/>
</dbReference>
<dbReference type="NCBIfam" id="NF001299">
    <property type="entry name" value="PRK00241.1"/>
    <property type="match status" value="1"/>
</dbReference>
<dbReference type="Gene3D" id="3.90.79.20">
    <property type="match status" value="1"/>
</dbReference>
<dbReference type="InterPro" id="IPR015797">
    <property type="entry name" value="NUDIX_hydrolase-like_dom_sf"/>
</dbReference>
<keyword evidence="5" id="KW-0479">Metal-binding</keyword>
<comment type="cofactor">
    <cofactor evidence="2">
        <name>Zn(2+)</name>
        <dbReference type="ChEBI" id="CHEBI:29105"/>
    </cofactor>
</comment>
<evidence type="ECO:0000256" key="4">
    <source>
        <dbReference type="ARBA" id="ARBA00012381"/>
    </source>
</evidence>
<dbReference type="InterPro" id="IPR015376">
    <property type="entry name" value="Znr_NADH_PPase"/>
</dbReference>
<comment type="cofactor">
    <cofactor evidence="1">
        <name>Mg(2+)</name>
        <dbReference type="ChEBI" id="CHEBI:18420"/>
    </cofactor>
</comment>
<dbReference type="GO" id="GO:0016787">
    <property type="term" value="F:hydrolase activity"/>
    <property type="evidence" value="ECO:0007669"/>
    <property type="project" value="UniProtKB-KW"/>
</dbReference>
<dbReference type="InterPro" id="IPR000086">
    <property type="entry name" value="NUDIX_hydrolase_dom"/>
</dbReference>
<dbReference type="RefSeq" id="WP_051527649.1">
    <property type="nucleotide sequence ID" value="NZ_JBHLZN010000007.1"/>
</dbReference>
<dbReference type="CDD" id="cd03429">
    <property type="entry name" value="NUDIX_NADH_pyrophosphatase_Nudt13"/>
    <property type="match status" value="1"/>
</dbReference>
<dbReference type="InterPro" id="IPR015375">
    <property type="entry name" value="NADH_PPase-like_N"/>
</dbReference>
<comment type="catalytic activity">
    <reaction evidence="9">
        <text>a 5'-end NAD(+)-phospho-ribonucleoside in mRNA + H2O = a 5'-end phospho-adenosine-phospho-ribonucleoside in mRNA + beta-nicotinamide D-ribonucleotide + 2 H(+)</text>
        <dbReference type="Rhea" id="RHEA:60876"/>
        <dbReference type="Rhea" id="RHEA-COMP:15698"/>
        <dbReference type="Rhea" id="RHEA-COMP:15719"/>
        <dbReference type="ChEBI" id="CHEBI:14649"/>
        <dbReference type="ChEBI" id="CHEBI:15377"/>
        <dbReference type="ChEBI" id="CHEBI:15378"/>
        <dbReference type="ChEBI" id="CHEBI:144029"/>
        <dbReference type="ChEBI" id="CHEBI:144051"/>
    </reaction>
    <physiologicalReaction direction="left-to-right" evidence="9">
        <dbReference type="Rhea" id="RHEA:60877"/>
    </physiologicalReaction>
</comment>
<evidence type="ECO:0000256" key="6">
    <source>
        <dbReference type="ARBA" id="ARBA00022801"/>
    </source>
</evidence>
<accession>A0ABV5ZFC6</accession>
<evidence type="ECO:0000313" key="11">
    <source>
        <dbReference type="EMBL" id="MFB9887978.1"/>
    </source>
</evidence>
<keyword evidence="12" id="KW-1185">Reference proteome</keyword>
<evidence type="ECO:0000256" key="7">
    <source>
        <dbReference type="ARBA" id="ARBA00022842"/>
    </source>
</evidence>
<evidence type="ECO:0000256" key="3">
    <source>
        <dbReference type="ARBA" id="ARBA00009595"/>
    </source>
</evidence>
<dbReference type="InterPro" id="IPR050241">
    <property type="entry name" value="NAD-cap_RNA_hydrolase_NudC"/>
</dbReference>
<gene>
    <name evidence="11" type="primary">nudC</name>
    <name evidence="11" type="ORF">ACFFLH_16300</name>
</gene>
<evidence type="ECO:0000259" key="10">
    <source>
        <dbReference type="PROSITE" id="PS51462"/>
    </source>
</evidence>
<dbReference type="Proteomes" id="UP001589628">
    <property type="component" value="Unassembled WGS sequence"/>
</dbReference>
<proteinExistence type="inferred from homology"/>
<dbReference type="PANTHER" id="PTHR42904:SF6">
    <property type="entry name" value="NAD-CAPPED RNA HYDROLASE NUDT12"/>
    <property type="match status" value="1"/>
</dbReference>
<dbReference type="Pfam" id="PF09297">
    <property type="entry name" value="Zn_ribbon_NUD"/>
    <property type="match status" value="1"/>
</dbReference>
<dbReference type="SUPFAM" id="SSF55811">
    <property type="entry name" value="Nudix"/>
    <property type="match status" value="1"/>
</dbReference>
<dbReference type="InterPro" id="IPR020084">
    <property type="entry name" value="NUDIX_hydrolase_CS"/>
</dbReference>
<organism evidence="11 12">
    <name type="scientific">Balneatrix alpica</name>
    <dbReference type="NCBI Taxonomy" id="75684"/>
    <lineage>
        <taxon>Bacteria</taxon>
        <taxon>Pseudomonadati</taxon>
        <taxon>Pseudomonadota</taxon>
        <taxon>Gammaproteobacteria</taxon>
        <taxon>Oceanospirillales</taxon>
        <taxon>Balneatrichaceae</taxon>
        <taxon>Balneatrix</taxon>
    </lineage>
</organism>
<evidence type="ECO:0000256" key="1">
    <source>
        <dbReference type="ARBA" id="ARBA00001946"/>
    </source>
</evidence>
<dbReference type="InterPro" id="IPR049734">
    <property type="entry name" value="NudC-like_C"/>
</dbReference>
<dbReference type="EC" id="3.6.1.22" evidence="4"/>
<dbReference type="Gene3D" id="3.90.79.10">
    <property type="entry name" value="Nucleoside Triphosphate Pyrophosphohydrolase"/>
    <property type="match status" value="1"/>
</dbReference>
<comment type="similarity">
    <text evidence="3">Belongs to the Nudix hydrolase family. NudC subfamily.</text>
</comment>
<protein>
    <recommendedName>
        <fullName evidence="4">NAD(+) diphosphatase</fullName>
        <ecNumber evidence="4">3.6.1.22</ecNumber>
    </recommendedName>
</protein>
<sequence length="318" mass="36029">MFNPLTQPLRYAGLRLDRLSAQRKDRPWLEQQLQQPNSRLVPLWQGRNLLHPERPEALHFSRAEADFLLEHSQEILFLGQQQHAWFALDLSHLSEQQVQQLLPQGQFTDIRKVGPLLPAEEAAILACARGLLHWHQQHQFCSLCGHPSRADQGGHLRRCSNSACGKEHFPRLDPAVIMLVEHIPSDGGPRLALLGRSPHFPPGTYSTLAGFVETGESLEEAVAREVWEEAGVRLSRADYRASQPWPFPASIMLGFRGLAASLAIQVDQDELEDARWFSAEQLQGFGEWGDPNSAYSLPRKDSISRWLIDEWIAENLPR</sequence>
<evidence type="ECO:0000256" key="5">
    <source>
        <dbReference type="ARBA" id="ARBA00022723"/>
    </source>
</evidence>
<feature type="domain" description="Nudix hydrolase" evidence="10">
    <location>
        <begin position="170"/>
        <end position="301"/>
    </location>
</feature>
<keyword evidence="7" id="KW-0460">Magnesium</keyword>
<keyword evidence="6 11" id="KW-0378">Hydrolase</keyword>
<dbReference type="PROSITE" id="PS51462">
    <property type="entry name" value="NUDIX"/>
    <property type="match status" value="1"/>
</dbReference>
<evidence type="ECO:0000256" key="8">
    <source>
        <dbReference type="ARBA" id="ARBA00023027"/>
    </source>
</evidence>
<evidence type="ECO:0000313" key="12">
    <source>
        <dbReference type="Proteomes" id="UP001589628"/>
    </source>
</evidence>
<keyword evidence="8" id="KW-0520">NAD</keyword>